<evidence type="ECO:0000313" key="1">
    <source>
        <dbReference type="EMBL" id="KAI5674442.1"/>
    </source>
</evidence>
<protein>
    <submittedName>
        <fullName evidence="1">Uncharacterized protein</fullName>
    </submittedName>
</protein>
<sequence length="559" mass="62435">MSCLKSLMPQLSFLIPLFLFIFPTLFCLSNGANSHLDDFHDPNVGGIRDNRSINHDAFVQDTRRIISEEITNNNGTYILLAANRTHRRDPSQGFQFYDGGWNITSPNYLLSVAYSGFGPIIVAVVWFVLFGVCLICLSIRSCCCRKKTYGYSRTAYVLYVVLLSFFTIASVSGIIIIYVDQAKFQESIVDVLSGIIKKAHDVVLKLKDLLDSLLEAKNAGFSDIPIPTNIQNQINRDENMINTISDHLSNVTAENSREIRNLLNPLRVTLICVASAMLVLAIFGFFLSILGLKCLVYCLIILGWILITATFVLSGIFLCVNNFVTDTCVAMDEWLQNPNANSALERIIPKVDNKTTEDISSVTKGVTFGLINMVNDEITNVSNAHLGVEAGPLYYNQSGPLVPILCSPYQPDLTHRQCDPAEVNFTMATKVWSTYVCQVSASGICITEGRLTPKLYTEITAAANISSVLYTGIPFVLDLIDSTYLRETFSDISKDYCPSLEHHTRRMYIAFSSSSATVMFSMILWVFYSRERRHRAYNKSSMVRTSSSSEPLDFPHDHA</sequence>
<accession>A0ACC0BPD3</accession>
<keyword evidence="2" id="KW-1185">Reference proteome</keyword>
<proteinExistence type="predicted"/>
<comment type="caution">
    <text evidence="1">The sequence shown here is derived from an EMBL/GenBank/DDBJ whole genome shotgun (WGS) entry which is preliminary data.</text>
</comment>
<gene>
    <name evidence="1" type="ORF">M9H77_14806</name>
</gene>
<dbReference type="EMBL" id="CM044703">
    <property type="protein sequence ID" value="KAI5674442.1"/>
    <property type="molecule type" value="Genomic_DNA"/>
</dbReference>
<evidence type="ECO:0000313" key="2">
    <source>
        <dbReference type="Proteomes" id="UP001060085"/>
    </source>
</evidence>
<dbReference type="Proteomes" id="UP001060085">
    <property type="component" value="Linkage Group LG03"/>
</dbReference>
<name>A0ACC0BPD3_CATRO</name>
<reference evidence="2" key="1">
    <citation type="journal article" date="2023" name="Nat. Plants">
        <title>Single-cell RNA sequencing provides a high-resolution roadmap for understanding the multicellular compartmentation of specialized metabolism.</title>
        <authorList>
            <person name="Sun S."/>
            <person name="Shen X."/>
            <person name="Li Y."/>
            <person name="Li Y."/>
            <person name="Wang S."/>
            <person name="Li R."/>
            <person name="Zhang H."/>
            <person name="Shen G."/>
            <person name="Guo B."/>
            <person name="Wei J."/>
            <person name="Xu J."/>
            <person name="St-Pierre B."/>
            <person name="Chen S."/>
            <person name="Sun C."/>
        </authorList>
    </citation>
    <scope>NUCLEOTIDE SEQUENCE [LARGE SCALE GENOMIC DNA]</scope>
</reference>
<organism evidence="1 2">
    <name type="scientific">Catharanthus roseus</name>
    <name type="common">Madagascar periwinkle</name>
    <name type="synonym">Vinca rosea</name>
    <dbReference type="NCBI Taxonomy" id="4058"/>
    <lineage>
        <taxon>Eukaryota</taxon>
        <taxon>Viridiplantae</taxon>
        <taxon>Streptophyta</taxon>
        <taxon>Embryophyta</taxon>
        <taxon>Tracheophyta</taxon>
        <taxon>Spermatophyta</taxon>
        <taxon>Magnoliopsida</taxon>
        <taxon>eudicotyledons</taxon>
        <taxon>Gunneridae</taxon>
        <taxon>Pentapetalae</taxon>
        <taxon>asterids</taxon>
        <taxon>lamiids</taxon>
        <taxon>Gentianales</taxon>
        <taxon>Apocynaceae</taxon>
        <taxon>Rauvolfioideae</taxon>
        <taxon>Vinceae</taxon>
        <taxon>Catharanthinae</taxon>
        <taxon>Catharanthus</taxon>
    </lineage>
</organism>